<gene>
    <name evidence="1" type="ORF">EJ73_01408</name>
</gene>
<reference evidence="1 2" key="1">
    <citation type="submission" date="2018-05" db="EMBL/GenBank/DDBJ databases">
        <title>Genomic Encyclopedia of Type Strains, Phase I: the one thousand microbial genomes (KMG-I) project.</title>
        <authorList>
            <person name="Kyrpides N."/>
        </authorList>
    </citation>
    <scope>NUCLEOTIDE SEQUENCE [LARGE SCALE GENOMIC DNA]</scope>
    <source>
        <strain evidence="1 2">DSM 15611</strain>
    </source>
</reference>
<proteinExistence type="predicted"/>
<evidence type="ECO:0000313" key="1">
    <source>
        <dbReference type="EMBL" id="PXX22011.1"/>
    </source>
</evidence>
<dbReference type="OrthoDB" id="9870347at2"/>
<dbReference type="RefSeq" id="WP_009230889.1">
    <property type="nucleotide sequence ID" value="NZ_QJJX01000014.1"/>
</dbReference>
<evidence type="ECO:0000313" key="2">
    <source>
        <dbReference type="Proteomes" id="UP000248314"/>
    </source>
</evidence>
<accession>A0A318IAX9</accession>
<dbReference type="EMBL" id="QJJX01000014">
    <property type="protein sequence ID" value="PXX22011.1"/>
    <property type="molecule type" value="Genomic_DNA"/>
</dbReference>
<dbReference type="AlphaFoldDB" id="A0A318IAX9"/>
<name>A0A318IAX9_9BACT</name>
<organism evidence="1 2">
    <name type="scientific">Hoylesella shahii DSM 15611 = JCM 12083</name>
    <dbReference type="NCBI Taxonomy" id="1122991"/>
    <lineage>
        <taxon>Bacteria</taxon>
        <taxon>Pseudomonadati</taxon>
        <taxon>Bacteroidota</taxon>
        <taxon>Bacteroidia</taxon>
        <taxon>Bacteroidales</taxon>
        <taxon>Prevotellaceae</taxon>
        <taxon>Hoylesella</taxon>
    </lineage>
</organism>
<sequence>MLGIKSHRPPIEGDIADEIRDAVVRVAKGQLNEEEKAVQERLKKALEKYKMRWEL</sequence>
<keyword evidence="2" id="KW-1185">Reference proteome</keyword>
<dbReference type="STRING" id="1122991.GCA_000613445_02126"/>
<comment type="caution">
    <text evidence="1">The sequence shown here is derived from an EMBL/GenBank/DDBJ whole genome shotgun (WGS) entry which is preliminary data.</text>
</comment>
<dbReference type="Proteomes" id="UP000248314">
    <property type="component" value="Unassembled WGS sequence"/>
</dbReference>
<protein>
    <submittedName>
        <fullName evidence="1">Uncharacterized protein</fullName>
    </submittedName>
</protein>